<reference evidence="2 3" key="1">
    <citation type="journal article" date="2019" name="Commun. Biol.">
        <title>The bagworm genome reveals a unique fibroin gene that provides high tensile strength.</title>
        <authorList>
            <person name="Kono N."/>
            <person name="Nakamura H."/>
            <person name="Ohtoshi R."/>
            <person name="Tomita M."/>
            <person name="Numata K."/>
            <person name="Arakawa K."/>
        </authorList>
    </citation>
    <scope>NUCLEOTIDE SEQUENCE [LARGE SCALE GENOMIC DNA]</scope>
</reference>
<evidence type="ECO:0000256" key="1">
    <source>
        <dbReference type="SAM" id="MobiDB-lite"/>
    </source>
</evidence>
<name>A0A4C1WS58_EUMVA</name>
<protein>
    <submittedName>
        <fullName evidence="2">Uncharacterized protein</fullName>
    </submittedName>
</protein>
<keyword evidence="3" id="KW-1185">Reference proteome</keyword>
<dbReference type="EMBL" id="BGZK01000644">
    <property type="protein sequence ID" value="GBP54326.1"/>
    <property type="molecule type" value="Genomic_DNA"/>
</dbReference>
<organism evidence="2 3">
    <name type="scientific">Eumeta variegata</name>
    <name type="common">Bagworm moth</name>
    <name type="synonym">Eumeta japonica</name>
    <dbReference type="NCBI Taxonomy" id="151549"/>
    <lineage>
        <taxon>Eukaryota</taxon>
        <taxon>Metazoa</taxon>
        <taxon>Ecdysozoa</taxon>
        <taxon>Arthropoda</taxon>
        <taxon>Hexapoda</taxon>
        <taxon>Insecta</taxon>
        <taxon>Pterygota</taxon>
        <taxon>Neoptera</taxon>
        <taxon>Endopterygota</taxon>
        <taxon>Lepidoptera</taxon>
        <taxon>Glossata</taxon>
        <taxon>Ditrysia</taxon>
        <taxon>Tineoidea</taxon>
        <taxon>Psychidae</taxon>
        <taxon>Oiketicinae</taxon>
        <taxon>Eumeta</taxon>
    </lineage>
</organism>
<feature type="compositionally biased region" description="Basic residues" evidence="1">
    <location>
        <begin position="39"/>
        <end position="48"/>
    </location>
</feature>
<feature type="region of interest" description="Disordered" evidence="1">
    <location>
        <begin position="22"/>
        <end position="71"/>
    </location>
</feature>
<evidence type="ECO:0000313" key="2">
    <source>
        <dbReference type="EMBL" id="GBP54326.1"/>
    </source>
</evidence>
<feature type="compositionally biased region" description="Pro residues" evidence="1">
    <location>
        <begin position="28"/>
        <end position="38"/>
    </location>
</feature>
<accession>A0A4C1WS58</accession>
<comment type="caution">
    <text evidence="2">The sequence shown here is derived from an EMBL/GenBank/DDBJ whole genome shotgun (WGS) entry which is preliminary data.</text>
</comment>
<dbReference type="AlphaFoldDB" id="A0A4C1WS58"/>
<proteinExistence type="predicted"/>
<dbReference type="Proteomes" id="UP000299102">
    <property type="component" value="Unassembled WGS sequence"/>
</dbReference>
<sequence length="149" mass="16492">MLCARTVWPYSIGSGRAEVAIKSRHQSAPPPVHTAPPHPRVRHPRLPTKRFPSAPRPTVLPVPKGGKEEKNPLLVVRVPGRMRTRPFRHRDAVGARLPYGCPLSRHLGIGGHMKFTELTETSEGGSVRRGERTGLMTFKGRNDLGNPYS</sequence>
<gene>
    <name evidence="2" type="ORF">EVAR_38560_1</name>
</gene>
<evidence type="ECO:0000313" key="3">
    <source>
        <dbReference type="Proteomes" id="UP000299102"/>
    </source>
</evidence>